<dbReference type="Proteomes" id="UP000007800">
    <property type="component" value="Unassembled WGS sequence"/>
</dbReference>
<evidence type="ECO:0000313" key="1">
    <source>
        <dbReference type="EMBL" id="EER03310.1"/>
    </source>
</evidence>
<evidence type="ECO:0000313" key="2">
    <source>
        <dbReference type="Proteomes" id="UP000007800"/>
    </source>
</evidence>
<dbReference type="GeneID" id="9047321"/>
<gene>
    <name evidence="1" type="ORF">Pmar_PMAR000547</name>
</gene>
<organism evidence="2">
    <name type="scientific">Perkinsus marinus (strain ATCC 50983 / TXsc)</name>
    <dbReference type="NCBI Taxonomy" id="423536"/>
    <lineage>
        <taxon>Eukaryota</taxon>
        <taxon>Sar</taxon>
        <taxon>Alveolata</taxon>
        <taxon>Perkinsozoa</taxon>
        <taxon>Perkinsea</taxon>
        <taxon>Perkinsida</taxon>
        <taxon>Perkinsidae</taxon>
        <taxon>Perkinsus</taxon>
    </lineage>
</organism>
<dbReference type="InParanoid" id="C5LIX5"/>
<accession>C5LIX5</accession>
<dbReference type="EMBL" id="GG682245">
    <property type="protein sequence ID" value="EER03310.1"/>
    <property type="molecule type" value="Genomic_DNA"/>
</dbReference>
<reference evidence="1 2" key="1">
    <citation type="submission" date="2008-07" db="EMBL/GenBank/DDBJ databases">
        <authorList>
            <person name="El-Sayed N."/>
            <person name="Caler E."/>
            <person name="Inman J."/>
            <person name="Amedeo P."/>
            <person name="Hass B."/>
            <person name="Wortman J."/>
        </authorList>
    </citation>
    <scope>NUCLEOTIDE SEQUENCE [LARGE SCALE GENOMIC DNA]</scope>
    <source>
        <strain evidence="2">ATCC 50983 / TXsc</strain>
    </source>
</reference>
<feature type="non-terminal residue" evidence="1">
    <location>
        <position position="119"/>
    </location>
</feature>
<protein>
    <submittedName>
        <fullName evidence="1">Uncharacterized protein</fullName>
    </submittedName>
</protein>
<proteinExistence type="predicted"/>
<feature type="non-terminal residue" evidence="1">
    <location>
        <position position="1"/>
    </location>
</feature>
<dbReference type="AlphaFoldDB" id="C5LIX5"/>
<keyword evidence="2" id="KW-1185">Reference proteome</keyword>
<dbReference type="RefSeq" id="XP_002771494.1">
    <property type="nucleotide sequence ID" value="XM_002771448.1"/>
</dbReference>
<name>C5LIX5_PERM5</name>
<sequence>FLMVQVLRLCQHRHRMMSRFAIDTVCSSTVHRVTACGGSLLLFAIPEVNHVVMLRFAWPQSLVLRPMIWLETNTVDHHQPATLIVKISTTSQAIASTGRTLRFASAATSHVVLQSATPR</sequence>